<dbReference type="AlphaFoldDB" id="A0A2T7B8T6"/>
<accession>A0A2T7B8T6</accession>
<comment type="caution">
    <text evidence="1">The sequence shown here is derived from an EMBL/GenBank/DDBJ whole genome shotgun (WGS) entry which is preliminary data.</text>
</comment>
<dbReference type="OrthoDB" id="6539815at2"/>
<proteinExistence type="predicted"/>
<sequence length="146" mass="16123">MKRLLFCLISAIPVISYSKNHDCTIVGASLESSLFSAIGDELNIDITAIDRTKTRVEHLYTAPVSKTYAAALAKTDYAANTSAGRLSLSEGDYFASYHGNHTQSVTAKYTYFNKANKKDVFIASGLINRDECSVRFNGYLTLSREF</sequence>
<organism evidence="1">
    <name type="scientific">Cronobacter turicensis</name>
    <dbReference type="NCBI Taxonomy" id="413502"/>
    <lineage>
        <taxon>Bacteria</taxon>
        <taxon>Pseudomonadati</taxon>
        <taxon>Pseudomonadota</taxon>
        <taxon>Gammaproteobacteria</taxon>
        <taxon>Enterobacterales</taxon>
        <taxon>Enterobacteriaceae</taxon>
        <taxon>Cronobacter</taxon>
    </lineage>
</organism>
<dbReference type="RefSeq" id="WP_075197687.1">
    <property type="nucleotide sequence ID" value="NZ_CP187984.1"/>
</dbReference>
<gene>
    <name evidence="1" type="ORF">BS411_04830</name>
</gene>
<reference evidence="1" key="1">
    <citation type="submission" date="2016-12" db="EMBL/GenBank/DDBJ databases">
        <title>Analysis of the Molecular Diversity Among Cronobacter Species Isolated from Filth Flies Using a Pan Genomic DNA Microarray.</title>
        <authorList>
            <person name="Pava-Ripoll M."/>
            <person name="Tall B."/>
            <person name="Farber J."/>
            <person name="Fanning S."/>
            <person name="Lehner A."/>
            <person name="Stephan R."/>
            <person name="Pagotto F."/>
            <person name="Iverson C."/>
            <person name="Ziobro G."/>
            <person name="Miller A."/>
            <person name="Pearson R."/>
            <person name="Yan Q."/>
            <person name="Kim M."/>
            <person name="Jeong S."/>
            <person name="Park J."/>
            <person name="Jun S."/>
            <person name="Choi H."/>
            <person name="Chung T."/>
            <person name="Yoo Y."/>
            <person name="Park E."/>
            <person name="Hwang S."/>
            <person name="Lee B."/>
            <person name="Sathyamoorthy V."/>
            <person name="Carter L."/>
            <person name="Mammel M."/>
            <person name="Jackson S."/>
            <person name="Kothary M."/>
            <person name="Patel I."/>
            <person name="Grim C."/>
            <person name="Gopinath G."/>
            <person name="Gangiredla J."/>
            <person name="Chase H."/>
        </authorList>
    </citation>
    <scope>NUCLEOTIDE SEQUENCE [LARGE SCALE GENOMIC DNA]</scope>
    <source>
        <strain evidence="1">MOD1-Sh41s</strain>
    </source>
</reference>
<protein>
    <submittedName>
        <fullName evidence="1">Shiga toxin A subunit</fullName>
    </submittedName>
</protein>
<name>A0A2T7B8T6_9ENTR</name>
<dbReference type="EMBL" id="MSAG01000006">
    <property type="protein sequence ID" value="PUX25300.1"/>
    <property type="molecule type" value="Genomic_DNA"/>
</dbReference>
<evidence type="ECO:0000313" key="1">
    <source>
        <dbReference type="EMBL" id="PUX25300.1"/>
    </source>
</evidence>